<keyword evidence="5" id="KW-0472">Membrane</keyword>
<dbReference type="PANTHER" id="PTHR10465">
    <property type="entry name" value="TRANSMEMBRANE GTPASE FZO1"/>
    <property type="match status" value="1"/>
</dbReference>
<evidence type="ECO:0000313" key="9">
    <source>
        <dbReference type="Proteomes" id="UP000321363"/>
    </source>
</evidence>
<gene>
    <name evidence="8" type="ORF">FS935_03260</name>
</gene>
<dbReference type="GO" id="GO:0016020">
    <property type="term" value="C:membrane"/>
    <property type="evidence" value="ECO:0007669"/>
    <property type="project" value="UniProtKB-SubCell"/>
</dbReference>
<feature type="coiled-coil region" evidence="6">
    <location>
        <begin position="928"/>
        <end position="969"/>
    </location>
</feature>
<evidence type="ECO:0000313" key="8">
    <source>
        <dbReference type="EMBL" id="TXC93227.1"/>
    </source>
</evidence>
<keyword evidence="3" id="KW-0378">Hydrolase</keyword>
<dbReference type="AlphaFoldDB" id="A0A5C6W5H4"/>
<proteinExistence type="predicted"/>
<dbReference type="EMBL" id="VOQF01000001">
    <property type="protein sequence ID" value="TXC93227.1"/>
    <property type="molecule type" value="Genomic_DNA"/>
</dbReference>
<keyword evidence="6" id="KW-0175">Coiled coil</keyword>
<evidence type="ECO:0000256" key="3">
    <source>
        <dbReference type="ARBA" id="ARBA00022801"/>
    </source>
</evidence>
<evidence type="ECO:0000256" key="2">
    <source>
        <dbReference type="ARBA" id="ARBA00022741"/>
    </source>
</evidence>
<dbReference type="GO" id="GO:0008053">
    <property type="term" value="P:mitochondrial fusion"/>
    <property type="evidence" value="ECO:0007669"/>
    <property type="project" value="TreeGrafter"/>
</dbReference>
<comment type="caution">
    <text evidence="8">The sequence shown here is derived from an EMBL/GenBank/DDBJ whole genome shotgun (WGS) entry which is preliminary data.</text>
</comment>
<evidence type="ECO:0000256" key="6">
    <source>
        <dbReference type="SAM" id="Coils"/>
    </source>
</evidence>
<dbReference type="GO" id="GO:0005525">
    <property type="term" value="F:GTP binding"/>
    <property type="evidence" value="ECO:0007669"/>
    <property type="project" value="UniProtKB-KW"/>
</dbReference>
<dbReference type="InterPro" id="IPR027417">
    <property type="entry name" value="P-loop_NTPase"/>
</dbReference>
<evidence type="ECO:0000256" key="1">
    <source>
        <dbReference type="ARBA" id="ARBA00004370"/>
    </source>
</evidence>
<evidence type="ECO:0000256" key="5">
    <source>
        <dbReference type="ARBA" id="ARBA00023136"/>
    </source>
</evidence>
<dbReference type="SUPFAM" id="SSF52540">
    <property type="entry name" value="P-loop containing nucleoside triphosphate hydrolases"/>
    <property type="match status" value="2"/>
</dbReference>
<reference evidence="8 9" key="1">
    <citation type="journal article" date="2005" name="Int. J. Syst. Evol. Microbiol.">
        <title>Bacillus litoralis sp. nov., isolated from a tidal flat of the Yellow Sea in Korea.</title>
        <authorList>
            <person name="Yoon J.H."/>
            <person name="Oh T.K."/>
        </authorList>
    </citation>
    <scope>NUCLEOTIDE SEQUENCE [LARGE SCALE GENOMIC DNA]</scope>
    <source>
        <strain evidence="8 9">SW-211</strain>
    </source>
</reference>
<feature type="domain" description="Dynamin N-terminal" evidence="7">
    <location>
        <begin position="45"/>
        <end position="200"/>
    </location>
</feature>
<dbReference type="InterPro" id="IPR045063">
    <property type="entry name" value="Dynamin_N"/>
</dbReference>
<protein>
    <recommendedName>
        <fullName evidence="7">Dynamin N-terminal domain-containing protein</fullName>
    </recommendedName>
</protein>
<keyword evidence="4" id="KW-0342">GTP-binding</keyword>
<keyword evidence="2" id="KW-0547">Nucleotide-binding</keyword>
<dbReference type="GO" id="GO:0003924">
    <property type="term" value="F:GTPase activity"/>
    <property type="evidence" value="ECO:0007669"/>
    <property type="project" value="InterPro"/>
</dbReference>
<evidence type="ECO:0000256" key="4">
    <source>
        <dbReference type="ARBA" id="ARBA00023134"/>
    </source>
</evidence>
<sequence>MTAALTNEFIQKIKQIYDNVNTKDTENARKLLEVADKLYNEKLYIAFAGHFSAGKSTMINKLLDEQILPTSPIPTSANLVLLEKGEEHVSLFSNRNEEIELTGQYSINQIKEYCKQGDEIERISIKKPYQNLAENVVIMDTPGIDSTDAAHKLSTESMVHLADVVFYVTDYNHVQSEENLSFVGEMIERNKMIFLIVNQIDKHEETEVSFKDFKSQITESFSEVGLHENDVFFTTLKNDKHPYNELDHIKELIKTVVNKRMEYIERNIQNSVEQIIEDHIEQYQEQLEINNENKEKLQNSLSNELNKKKALEDSIQSEEDKLKEINNEITEKVESILKSANLVPYETREKAVAYIEAVDPLFKVGFLFAKAKTEQERDNRKQELFASLSKNLETQITWHFTPLLKEVIKKYDIHNSEIVNHSQTFSITITDNVIFEALKSGASFNDQYVLTYSSDVSELIKKHSKSQVMMIFKKIINQIREDKQSIFDDFNQRLNICLKEIKQNEEILAKFIQLENYKKNLNHLLVNKLEGEANDSENWLTNNQLFTKTTRSSITLQKNKEMITEEKTRNSVAKVSADHIENRDVFIVETEKILKNLENIKGFKQFINAIEDKVKSYNDRTFTVALFGAFSAGKSSFANALIGSRLLPSSPNPTTATINKISPTTNQKKHGVVDVKLKTSGKLLTEMNEAISSLEVGTITTLDMAAEKLKILKGKNTTEVEQIKKYKTALLHYQELTSSRDGLLVVTTTDEMKDFVAKEEKACLVEEVIVYYDCAITKAGITLVDTPGADSLHKRHTDVAFQYIKKADAILYVTYYNHPFSKGDREFLRQLGRVKDSFTLDKMFFIINAIDLAQDEEEVDLVKDYIRDQLLQHDIRNMRLYGVSSHNILSNKMETEFDEFKSHFEYFIKQELTNTSILSIREDLKRCLERIQSFIETANKDKAEKEQELQKLRKEREQVNNELIGLTNQHIVSTVNQEIEELIFYLKQRLFFRFNDFFKEAFHPGVFHQSANTQQALSLCLNDLIKTIEFELIQELQATSLRIENVIYKAINDEYVRLSQIIKRISNSISVTNQEKQEIHTPNITIEFSNDMISILKPSLKIFKNTKSFFEKNEKKVMSEDLTQRFNEPISDILKTYNNNFSTYYEKVINEIHSHVVKDIMEQVQEGFEALLDIQPQNTEILKQQKSDIENTLKLIL</sequence>
<keyword evidence="9" id="KW-1185">Reference proteome</keyword>
<accession>A0A5C6W5H4</accession>
<comment type="subcellular location">
    <subcellularLocation>
        <location evidence="1">Membrane</location>
    </subcellularLocation>
</comment>
<dbReference type="RefSeq" id="WP_146946086.1">
    <property type="nucleotide sequence ID" value="NZ_VOQF01000001.1"/>
</dbReference>
<dbReference type="Gene3D" id="3.40.50.300">
    <property type="entry name" value="P-loop containing nucleotide triphosphate hydrolases"/>
    <property type="match status" value="3"/>
</dbReference>
<organism evidence="8 9">
    <name type="scientific">Metabacillus litoralis</name>
    <dbReference type="NCBI Taxonomy" id="152268"/>
    <lineage>
        <taxon>Bacteria</taxon>
        <taxon>Bacillati</taxon>
        <taxon>Bacillota</taxon>
        <taxon>Bacilli</taxon>
        <taxon>Bacillales</taxon>
        <taxon>Bacillaceae</taxon>
        <taxon>Metabacillus</taxon>
    </lineage>
</organism>
<dbReference type="Proteomes" id="UP000321363">
    <property type="component" value="Unassembled WGS sequence"/>
</dbReference>
<dbReference type="OrthoDB" id="5477114at2"/>
<dbReference type="PANTHER" id="PTHR10465:SF0">
    <property type="entry name" value="SARCALUMENIN"/>
    <property type="match status" value="1"/>
</dbReference>
<feature type="coiled-coil region" evidence="6">
    <location>
        <begin position="280"/>
        <end position="335"/>
    </location>
</feature>
<dbReference type="Pfam" id="PF00350">
    <property type="entry name" value="Dynamin_N"/>
    <property type="match status" value="2"/>
</dbReference>
<feature type="domain" description="Dynamin N-terminal" evidence="7">
    <location>
        <begin position="624"/>
        <end position="848"/>
    </location>
</feature>
<dbReference type="CDD" id="cd09912">
    <property type="entry name" value="DLP_2"/>
    <property type="match status" value="2"/>
</dbReference>
<name>A0A5C6W5H4_9BACI</name>
<dbReference type="InterPro" id="IPR027094">
    <property type="entry name" value="Mitofusin_fam"/>
</dbReference>
<evidence type="ECO:0000259" key="7">
    <source>
        <dbReference type="Pfam" id="PF00350"/>
    </source>
</evidence>